<protein>
    <submittedName>
        <fullName evidence="4">Type II and III secretion system protein family protein</fullName>
    </submittedName>
</protein>
<dbReference type="GO" id="GO:0015627">
    <property type="term" value="C:type II protein secretion system complex"/>
    <property type="evidence" value="ECO:0007669"/>
    <property type="project" value="TreeGrafter"/>
</dbReference>
<dbReference type="InterPro" id="IPR050810">
    <property type="entry name" value="Bact_Secretion_Sys_Channel"/>
</dbReference>
<dbReference type="Pfam" id="PF04972">
    <property type="entry name" value="BON"/>
    <property type="match status" value="1"/>
</dbReference>
<dbReference type="PANTHER" id="PTHR30332">
    <property type="entry name" value="PROBABLE GENERAL SECRETION PATHWAY PROTEIN D"/>
    <property type="match status" value="1"/>
</dbReference>
<keyword evidence="2" id="KW-0732">Signal</keyword>
<feature type="signal peptide" evidence="2">
    <location>
        <begin position="1"/>
        <end position="39"/>
    </location>
</feature>
<name>A0A5P6P5K3_9BRAD</name>
<gene>
    <name evidence="4" type="ORF">F8237_15300</name>
</gene>
<dbReference type="PANTHER" id="PTHR30332:SF17">
    <property type="entry name" value="TYPE IV PILIATION SYSTEM PROTEIN DR_0774-RELATED"/>
    <property type="match status" value="1"/>
</dbReference>
<dbReference type="RefSeq" id="WP_151645842.1">
    <property type="nucleotide sequence ID" value="NZ_CP044543.1"/>
</dbReference>
<dbReference type="InterPro" id="IPR007055">
    <property type="entry name" value="BON_dom"/>
</dbReference>
<dbReference type="EMBL" id="CP044543">
    <property type="protein sequence ID" value="QFI73649.1"/>
    <property type="molecule type" value="Genomic_DNA"/>
</dbReference>
<reference evidence="5" key="1">
    <citation type="submission" date="2019-10" db="EMBL/GenBank/DDBJ databases">
        <title>Complete Genome Sequence of Bradyrhizobium betae type strain PL7HG1T.</title>
        <authorList>
            <person name="Bromfield E.S.P."/>
            <person name="Cloutier S."/>
        </authorList>
    </citation>
    <scope>NUCLEOTIDE SEQUENCE [LARGE SCALE GENOMIC DNA]</scope>
    <source>
        <strain evidence="5">PL7HG1</strain>
    </source>
</reference>
<dbReference type="InterPro" id="IPR001775">
    <property type="entry name" value="GspD/PilQ"/>
</dbReference>
<dbReference type="GO" id="GO:0009306">
    <property type="term" value="P:protein secretion"/>
    <property type="evidence" value="ECO:0007669"/>
    <property type="project" value="InterPro"/>
</dbReference>
<accession>A0A5P6P5K3</accession>
<dbReference type="PROSITE" id="PS50914">
    <property type="entry name" value="BON"/>
    <property type="match status" value="1"/>
</dbReference>
<evidence type="ECO:0000256" key="1">
    <source>
        <dbReference type="RuleBase" id="RU004003"/>
    </source>
</evidence>
<proteinExistence type="inferred from homology"/>
<feature type="domain" description="BON" evidence="3">
    <location>
        <begin position="133"/>
        <end position="201"/>
    </location>
</feature>
<feature type="chain" id="PRO_5024990624" evidence="2">
    <location>
        <begin position="40"/>
        <end position="505"/>
    </location>
</feature>
<dbReference type="InterPro" id="IPR032789">
    <property type="entry name" value="T2SS-T3SS_pil_N"/>
</dbReference>
<dbReference type="InterPro" id="IPR004846">
    <property type="entry name" value="T2SS/T3SS_dom"/>
</dbReference>
<organism evidence="4 5">
    <name type="scientific">Bradyrhizobium betae</name>
    <dbReference type="NCBI Taxonomy" id="244734"/>
    <lineage>
        <taxon>Bacteria</taxon>
        <taxon>Pseudomonadati</taxon>
        <taxon>Pseudomonadota</taxon>
        <taxon>Alphaproteobacteria</taxon>
        <taxon>Hyphomicrobiales</taxon>
        <taxon>Nitrobacteraceae</taxon>
        <taxon>Bradyrhizobium</taxon>
    </lineage>
</organism>
<comment type="similarity">
    <text evidence="1">Belongs to the bacterial secretin family.</text>
</comment>
<dbReference type="AlphaFoldDB" id="A0A5P6P5K3"/>
<dbReference type="Pfam" id="PF00263">
    <property type="entry name" value="Secretin"/>
    <property type="match status" value="1"/>
</dbReference>
<dbReference type="PRINTS" id="PR00811">
    <property type="entry name" value="BCTERIALGSPD"/>
</dbReference>
<evidence type="ECO:0000313" key="5">
    <source>
        <dbReference type="Proteomes" id="UP000325641"/>
    </source>
</evidence>
<evidence type="ECO:0000259" key="3">
    <source>
        <dbReference type="PROSITE" id="PS50914"/>
    </source>
</evidence>
<dbReference type="KEGG" id="bbet:F8237_15300"/>
<evidence type="ECO:0000256" key="2">
    <source>
        <dbReference type="SAM" id="SignalP"/>
    </source>
</evidence>
<dbReference type="Pfam" id="PF13629">
    <property type="entry name" value="T2SS-T3SS_pil_N"/>
    <property type="match status" value="1"/>
</dbReference>
<dbReference type="Proteomes" id="UP000325641">
    <property type="component" value="Chromosome"/>
</dbReference>
<evidence type="ECO:0000313" key="4">
    <source>
        <dbReference type="EMBL" id="QFI73649.1"/>
    </source>
</evidence>
<dbReference type="OrthoDB" id="9775455at2"/>
<sequence>MNYGDNRTGLRLRGKRTHSFWAGAMLMLGLAAAPDFVSAADAPVGDQAPLQAPDLGVSPVSTIAPTRSRSLSLGVGKSVVIDLPREVKDVLVADPKIANAVIRSSQRAYIIGGQVGQTNVVFFSSDGQQVASYDIAVKRDLNGMRTALRQSLPGVQIEGVGDSVMLTGSVSSPVEAQQAGDVAAKLVGGSDKVVNNIVVRGRDQVMLKVVVGEVRRDIVKQLGVDLSASLNAGTAVVNFNNSNPFSVSGGPIVGSNGLGVAGLAKGVATVSATMRAMESAGVMRTLAEPSLTAISGESATFIAGGEFPIPAGYSCDPVTHVCTTQVTYKKFGISLNFTPVVLSEGRISLRVMTEVSELSNTNAITLTQAVSSTSSNSITIPSVQTRRAETTLEIPSGGSMAMAGLIQQHTKQAINGLPGVDQVPIIGALFRSQDFVNNETELMVIVTPYVVRAVAQKELSRPDDGFAPASDAQTALLGRMNRLYGIARRVDPIEGDRGDFGFIID</sequence>